<reference evidence="1 2" key="1">
    <citation type="journal article" date="2015" name="Nature">
        <title>rRNA introns, odd ribosomes, and small enigmatic genomes across a large radiation of phyla.</title>
        <authorList>
            <person name="Brown C.T."/>
            <person name="Hug L.A."/>
            <person name="Thomas B.C."/>
            <person name="Sharon I."/>
            <person name="Castelle C.J."/>
            <person name="Singh A."/>
            <person name="Wilkins M.J."/>
            <person name="Williams K.H."/>
            <person name="Banfield J.F."/>
        </authorList>
    </citation>
    <scope>NUCLEOTIDE SEQUENCE [LARGE SCALE GENOMIC DNA]</scope>
</reference>
<name>A0A0G1MK79_9BACT</name>
<proteinExistence type="predicted"/>
<organism evidence="1 2">
    <name type="scientific">Candidatus Collierbacteria bacterium GW2011_GWB1_44_6</name>
    <dbReference type="NCBI Taxonomy" id="1618384"/>
    <lineage>
        <taxon>Bacteria</taxon>
        <taxon>Candidatus Collieribacteriota</taxon>
    </lineage>
</organism>
<feature type="non-terminal residue" evidence="1">
    <location>
        <position position="1"/>
    </location>
</feature>
<dbReference type="AlphaFoldDB" id="A0A0G1MK79"/>
<gene>
    <name evidence="1" type="ORF">UW68_C0038G0009</name>
</gene>
<comment type="caution">
    <text evidence="1">The sequence shown here is derived from an EMBL/GenBank/DDBJ whole genome shotgun (WGS) entry which is preliminary data.</text>
</comment>
<dbReference type="Proteomes" id="UP000034835">
    <property type="component" value="Unassembled WGS sequence"/>
</dbReference>
<evidence type="ECO:0000313" key="2">
    <source>
        <dbReference type="Proteomes" id="UP000034835"/>
    </source>
</evidence>
<accession>A0A0G1MK79</accession>
<evidence type="ECO:0000313" key="1">
    <source>
        <dbReference type="EMBL" id="KKT72414.1"/>
    </source>
</evidence>
<dbReference type="STRING" id="1618384.UW68_C0038G0009"/>
<dbReference type="EMBL" id="LCJG01000038">
    <property type="protein sequence ID" value="KKT72414.1"/>
    <property type="molecule type" value="Genomic_DNA"/>
</dbReference>
<protein>
    <submittedName>
        <fullName evidence="1">Uncharacterized protein</fullName>
    </submittedName>
</protein>
<sequence length="96" mass="11247">DFKNAFQIAEKYHAEALCAEAISYDFTKSENWRRGWDSNPWYLAIRQFSKLEHSTNYATPPVAESTGVEPVRAYAHEFSRLTHYRPAHSPSHIFYH</sequence>